<dbReference type="GO" id="GO:0005737">
    <property type="term" value="C:cytoplasm"/>
    <property type="evidence" value="ECO:0007669"/>
    <property type="project" value="UniProtKB-SubCell"/>
</dbReference>
<dbReference type="SUPFAM" id="SSF48092">
    <property type="entry name" value="Transcription factor STAT-4 N-domain"/>
    <property type="match status" value="1"/>
</dbReference>
<dbReference type="EMBL" id="BC133227">
    <property type="protein sequence ID" value="AAI33228.1"/>
    <property type="molecule type" value="mRNA"/>
</dbReference>
<evidence type="ECO:0000256" key="8">
    <source>
        <dbReference type="ARBA" id="ARBA00023163"/>
    </source>
</evidence>
<evidence type="ECO:0000256" key="10">
    <source>
        <dbReference type="SAM" id="Coils"/>
    </source>
</evidence>
<dbReference type="Pfam" id="PF02865">
    <property type="entry name" value="STAT_int"/>
    <property type="match status" value="1"/>
</dbReference>
<dbReference type="GO" id="GO:0006955">
    <property type="term" value="P:immune response"/>
    <property type="evidence" value="ECO:0007669"/>
    <property type="project" value="UniProtKB-ARBA"/>
</dbReference>
<dbReference type="InterPro" id="IPR036535">
    <property type="entry name" value="STAT_N_sf"/>
</dbReference>
<dbReference type="InterPro" id="IPR008967">
    <property type="entry name" value="p53-like_TF_DNA-bd_sf"/>
</dbReference>
<accession>A3KMT9</accession>
<evidence type="ECO:0000256" key="1">
    <source>
        <dbReference type="ARBA" id="ARBA00004123"/>
    </source>
</evidence>
<dbReference type="Gene3D" id="1.10.532.10">
    <property type="entry name" value="STAT transcription factor, N-terminal domain"/>
    <property type="match status" value="1"/>
</dbReference>
<dbReference type="Pfam" id="PF02864">
    <property type="entry name" value="STAT_bind"/>
    <property type="match status" value="1"/>
</dbReference>
<evidence type="ECO:0000313" key="12">
    <source>
        <dbReference type="EMBL" id="AAI33228.1"/>
    </source>
</evidence>
<comment type="subcellular location">
    <subcellularLocation>
        <location evidence="2">Cytoplasm</location>
    </subcellularLocation>
    <subcellularLocation>
        <location evidence="1">Nucleus</location>
    </subcellularLocation>
</comment>
<dbReference type="InterPro" id="IPR013800">
    <property type="entry name" value="STAT_TF_alpha"/>
</dbReference>
<name>A3KMT9_XENLA</name>
<keyword evidence="8" id="KW-0804">Transcription</keyword>
<dbReference type="SUPFAM" id="SSF49417">
    <property type="entry name" value="p53-like transcription factors"/>
    <property type="match status" value="1"/>
</dbReference>
<dbReference type="AlphaFoldDB" id="A3KMT9"/>
<feature type="coiled-coil region" evidence="10">
    <location>
        <begin position="139"/>
        <end position="166"/>
    </location>
</feature>
<dbReference type="GO" id="GO:0007165">
    <property type="term" value="P:signal transduction"/>
    <property type="evidence" value="ECO:0007669"/>
    <property type="project" value="InterPro"/>
</dbReference>
<dbReference type="GO" id="GO:0003700">
    <property type="term" value="F:DNA-binding transcription factor activity"/>
    <property type="evidence" value="ECO:0007669"/>
    <property type="project" value="InterPro"/>
</dbReference>
<dbReference type="Gene3D" id="1.20.1050.20">
    <property type="entry name" value="STAT transcription factor, all-alpha domain"/>
    <property type="match status" value="1"/>
</dbReference>
<dbReference type="FunFam" id="1.20.1050.20:FF:000001">
    <property type="entry name" value="Signal transducer and activator of transcription"/>
    <property type="match status" value="1"/>
</dbReference>
<dbReference type="SUPFAM" id="SSF47655">
    <property type="entry name" value="STAT"/>
    <property type="match status" value="1"/>
</dbReference>
<evidence type="ECO:0000256" key="6">
    <source>
        <dbReference type="ARBA" id="ARBA00023015"/>
    </source>
</evidence>
<dbReference type="Gene3D" id="2.60.40.630">
    <property type="entry name" value="STAT transcription factor, DNA-binding domain"/>
    <property type="match status" value="1"/>
</dbReference>
<dbReference type="FunFam" id="2.60.40.630:FF:000001">
    <property type="entry name" value="Signal transducer and activator of transcription"/>
    <property type="match status" value="1"/>
</dbReference>
<sequence length="432" mass="50104">MAQWYDLQQIDTKFLEQVHQLYDDSFPMEIRQYLAQWLENQDWEHAANNVSVATILFHGLLSQLDDQYSRFSLENNFLLQHNIRKSKRNLQDHFQEDPVQMAMIINNCLREESKILCNARASNKNQVGSTQTTVMLDKQKELDKKVTDVRNRANEVEQDVKLLEDLQDEYDFKFKTVQSRENEHNGLAQNELKKEKMFLTNMNIGVLVKRKAIIQKIAELMSVTDHTQSALINEELVEWKHRQQIACIGGPPNACLDQLQSWFTTIAKSLLQVRQQLKKLEELEQKLTYDIDPITCNKQALQERTQSLFKQLLQSSFVVERQPCMPTHPQRPMVLKTGVQFTVKLRVLVKLQELNYQLKVKVLFDKDVNDKNIVKGFRKFNILGTHTKVMNMEESTNGSLAAEDLCRGVRDKLGLGDLHRGGGVPRTGCLHL</sequence>
<evidence type="ECO:0000256" key="5">
    <source>
        <dbReference type="ARBA" id="ARBA00022999"/>
    </source>
</evidence>
<organism evidence="12">
    <name type="scientific">Xenopus laevis</name>
    <name type="common">African clawed frog</name>
    <dbReference type="NCBI Taxonomy" id="8355"/>
    <lineage>
        <taxon>Eukaryota</taxon>
        <taxon>Metazoa</taxon>
        <taxon>Chordata</taxon>
        <taxon>Craniata</taxon>
        <taxon>Vertebrata</taxon>
        <taxon>Euteleostomi</taxon>
        <taxon>Amphibia</taxon>
        <taxon>Batrachia</taxon>
        <taxon>Anura</taxon>
        <taxon>Pipoidea</taxon>
        <taxon>Pipidae</taxon>
        <taxon>Xenopodinae</taxon>
        <taxon>Xenopus</taxon>
        <taxon>Xenopus</taxon>
    </lineage>
</organism>
<evidence type="ECO:0000256" key="9">
    <source>
        <dbReference type="ARBA" id="ARBA00023242"/>
    </source>
</evidence>
<dbReference type="InterPro" id="IPR013801">
    <property type="entry name" value="STAT_TF_DNA-bd"/>
</dbReference>
<keyword evidence="3" id="KW-0963">Cytoplasm</keyword>
<proteinExistence type="evidence at transcript level"/>
<dbReference type="InterPro" id="IPR001217">
    <property type="entry name" value="STAT"/>
</dbReference>
<dbReference type="InterPro" id="IPR012345">
    <property type="entry name" value="STAT_TF_DNA-bd_N"/>
</dbReference>
<dbReference type="CDD" id="cd16851">
    <property type="entry name" value="STAT1_CCD"/>
    <property type="match status" value="1"/>
</dbReference>
<evidence type="ECO:0000256" key="7">
    <source>
        <dbReference type="ARBA" id="ARBA00023125"/>
    </source>
</evidence>
<dbReference type="FunFam" id="1.10.532.10:FF:000001">
    <property type="entry name" value="Signal transducer and activator of transcription"/>
    <property type="match status" value="1"/>
</dbReference>
<dbReference type="PANTHER" id="PTHR11801">
    <property type="entry name" value="SIGNAL TRANSDUCER AND ACTIVATOR OF TRANSCRIPTION"/>
    <property type="match status" value="1"/>
</dbReference>
<keyword evidence="5" id="KW-0727">SH2 domain</keyword>
<evidence type="ECO:0000256" key="2">
    <source>
        <dbReference type="ARBA" id="ARBA00004496"/>
    </source>
</evidence>
<dbReference type="Pfam" id="PF01017">
    <property type="entry name" value="STAT_alpha"/>
    <property type="match status" value="1"/>
</dbReference>
<evidence type="ECO:0000256" key="4">
    <source>
        <dbReference type="ARBA" id="ARBA00022553"/>
    </source>
</evidence>
<dbReference type="SMART" id="SM00964">
    <property type="entry name" value="STAT_int"/>
    <property type="match status" value="1"/>
</dbReference>
<dbReference type="InterPro" id="IPR015988">
    <property type="entry name" value="STAT_TF_CC"/>
</dbReference>
<keyword evidence="6" id="KW-0805">Transcription regulation</keyword>
<keyword evidence="9" id="KW-0539">Nucleus</keyword>
<reference evidence="12" key="1">
    <citation type="submission" date="2007-02" db="EMBL/GenBank/DDBJ databases">
        <authorList>
            <consortium name="NIH - Xenopus Gene Collection (XGC) project"/>
        </authorList>
    </citation>
    <scope>NUCLEOTIDE SEQUENCE [LARGE SCALE MRNA]</scope>
    <source>
        <tissue evidence="12">Eye</tissue>
    </source>
</reference>
<keyword evidence="4" id="KW-0597">Phosphoprotein</keyword>
<protein>
    <recommendedName>
        <fullName evidence="11">STAT transcription factor protein interaction domain-containing protein</fullName>
    </recommendedName>
</protein>
<keyword evidence="7" id="KW-0238">DNA-binding</keyword>
<evidence type="ECO:0000256" key="3">
    <source>
        <dbReference type="ARBA" id="ARBA00022490"/>
    </source>
</evidence>
<evidence type="ECO:0000259" key="11">
    <source>
        <dbReference type="SMART" id="SM00964"/>
    </source>
</evidence>
<dbReference type="GO" id="GO:0003677">
    <property type="term" value="F:DNA binding"/>
    <property type="evidence" value="ECO:0007669"/>
    <property type="project" value="UniProtKB-KW"/>
</dbReference>
<dbReference type="GO" id="GO:0005634">
    <property type="term" value="C:nucleus"/>
    <property type="evidence" value="ECO:0007669"/>
    <property type="project" value="UniProtKB-SubCell"/>
</dbReference>
<feature type="domain" description="STAT transcription factor protein interaction" evidence="11">
    <location>
        <begin position="2"/>
        <end position="122"/>
    </location>
</feature>
<dbReference type="InterPro" id="IPR013799">
    <property type="entry name" value="STAT_TF_prot_interaction"/>
</dbReference>
<keyword evidence="10" id="KW-0175">Coiled coil</keyword>